<evidence type="ECO:0000313" key="5">
    <source>
        <dbReference type="Proteomes" id="UP001465976"/>
    </source>
</evidence>
<evidence type="ECO:0000313" key="4">
    <source>
        <dbReference type="EMBL" id="KAL0578349.1"/>
    </source>
</evidence>
<name>A0ABR3FSB2_9AGAR</name>
<evidence type="ECO:0008006" key="6">
    <source>
        <dbReference type="Google" id="ProtNLM"/>
    </source>
</evidence>
<gene>
    <name evidence="4" type="ORF">V5O48_003664</name>
</gene>
<dbReference type="PROSITE" id="PS00616">
    <property type="entry name" value="HIS_ACID_PHOSPHAT_1"/>
    <property type="match status" value="1"/>
</dbReference>
<accession>A0ABR3FSB2</accession>
<feature type="signal peptide" evidence="3">
    <location>
        <begin position="1"/>
        <end position="17"/>
    </location>
</feature>
<dbReference type="InterPro" id="IPR000560">
    <property type="entry name" value="His_Pase_clade-2"/>
</dbReference>
<dbReference type="EMBL" id="JBAHYK010000104">
    <property type="protein sequence ID" value="KAL0578349.1"/>
    <property type="molecule type" value="Genomic_DNA"/>
</dbReference>
<organism evidence="4 5">
    <name type="scientific">Marasmius crinis-equi</name>
    <dbReference type="NCBI Taxonomy" id="585013"/>
    <lineage>
        <taxon>Eukaryota</taxon>
        <taxon>Fungi</taxon>
        <taxon>Dikarya</taxon>
        <taxon>Basidiomycota</taxon>
        <taxon>Agaricomycotina</taxon>
        <taxon>Agaricomycetes</taxon>
        <taxon>Agaricomycetidae</taxon>
        <taxon>Agaricales</taxon>
        <taxon>Marasmiineae</taxon>
        <taxon>Marasmiaceae</taxon>
        <taxon>Marasmius</taxon>
    </lineage>
</organism>
<dbReference type="PANTHER" id="PTHR20963">
    <property type="entry name" value="MULTIPLE INOSITOL POLYPHOSPHATE PHOSPHATASE-RELATED"/>
    <property type="match status" value="1"/>
</dbReference>
<keyword evidence="1" id="KW-0378">Hydrolase</keyword>
<sequence length="510" mass="54932">MAFQTLLLIGLISSSLAATSKAPEFNPLHHSGPSSPYFNAPSQSDVPVEIPDGCVVDQAAYIARHGSRYPLSDVFTNWNNLFSKFQNATYKARGPLSFIPSWVPPVDDQGHELSFLSTTGASETFNLGVDLRKRYGFTKGGSNFTVWAASSQRDVDSATYFLRGYLSQGNYLSDPTLNRGNVISLVDSSSGSPYADSLTPFASCPAFAPFDLSGINISESFAATYQTGVAQRLNTLLDGLHLNQTDISVMQDLCGFAFEIDGDNRFCDVFEESEWLDFEYAYDLLYYYSVGPGNPIAAATGYPWVKAVSDLFAVGPGKTVGNGTLVPPPLIMAFTHDTNLPPIIAALGLWNSSTTPDHEEETIYPLPVDRRVDDPRRMFRSSYLVPYLGNIALERMSCDVGGPTTAEQQRLGVLHQANVLGGTVEGAKTGSTEVFVRIRADNAPILIPGCASGPGSTCPLEQFLEYVNGPRKDASGDFVEKCGLVGVEGATSDVKFLTTSGDGESILVGM</sequence>
<dbReference type="PIRSF" id="PIRSF000894">
    <property type="entry name" value="Acid_phosphatase"/>
    <property type="match status" value="1"/>
</dbReference>
<dbReference type="Proteomes" id="UP001465976">
    <property type="component" value="Unassembled WGS sequence"/>
</dbReference>
<dbReference type="PROSITE" id="PS00778">
    <property type="entry name" value="HIS_ACID_PHOSPHAT_2"/>
    <property type="match status" value="1"/>
</dbReference>
<dbReference type="Pfam" id="PF00328">
    <property type="entry name" value="His_Phos_2"/>
    <property type="match status" value="1"/>
</dbReference>
<evidence type="ECO:0000256" key="2">
    <source>
        <dbReference type="ARBA" id="ARBA00023180"/>
    </source>
</evidence>
<reference evidence="4 5" key="1">
    <citation type="submission" date="2024-02" db="EMBL/GenBank/DDBJ databases">
        <title>A draft genome for the cacao thread blight pathogen Marasmius crinis-equi.</title>
        <authorList>
            <person name="Cohen S.P."/>
            <person name="Baruah I.K."/>
            <person name="Amoako-Attah I."/>
            <person name="Bukari Y."/>
            <person name="Meinhardt L.W."/>
            <person name="Bailey B.A."/>
        </authorList>
    </citation>
    <scope>NUCLEOTIDE SEQUENCE [LARGE SCALE GENOMIC DNA]</scope>
    <source>
        <strain evidence="4 5">GH-76</strain>
    </source>
</reference>
<keyword evidence="2" id="KW-0325">Glycoprotein</keyword>
<dbReference type="InterPro" id="IPR033379">
    <property type="entry name" value="Acid_Pase_AS"/>
</dbReference>
<evidence type="ECO:0000256" key="3">
    <source>
        <dbReference type="SAM" id="SignalP"/>
    </source>
</evidence>
<dbReference type="CDD" id="cd07061">
    <property type="entry name" value="HP_HAP_like"/>
    <property type="match status" value="1"/>
</dbReference>
<feature type="chain" id="PRO_5045477395" description="Phosphoglycerate mutase-like protein" evidence="3">
    <location>
        <begin position="18"/>
        <end position="510"/>
    </location>
</feature>
<comment type="caution">
    <text evidence="4">The sequence shown here is derived from an EMBL/GenBank/DDBJ whole genome shotgun (WGS) entry which is preliminary data.</text>
</comment>
<proteinExistence type="predicted"/>
<protein>
    <recommendedName>
        <fullName evidence="6">Phosphoglycerate mutase-like protein</fullName>
    </recommendedName>
</protein>
<keyword evidence="5" id="KW-1185">Reference proteome</keyword>
<dbReference type="InterPro" id="IPR029033">
    <property type="entry name" value="His_PPase_superfam"/>
</dbReference>
<dbReference type="InterPro" id="IPR016274">
    <property type="entry name" value="Histidine_acid_Pase_euk"/>
</dbReference>
<dbReference type="PANTHER" id="PTHR20963:SF18">
    <property type="entry name" value="ACID PHOSPHATASE PHO11-RELATED"/>
    <property type="match status" value="1"/>
</dbReference>
<evidence type="ECO:0000256" key="1">
    <source>
        <dbReference type="ARBA" id="ARBA00022801"/>
    </source>
</evidence>
<keyword evidence="3" id="KW-0732">Signal</keyword>
<dbReference type="SUPFAM" id="SSF53254">
    <property type="entry name" value="Phosphoglycerate mutase-like"/>
    <property type="match status" value="1"/>
</dbReference>
<dbReference type="Gene3D" id="3.40.50.1240">
    <property type="entry name" value="Phosphoglycerate mutase-like"/>
    <property type="match status" value="1"/>
</dbReference>